<organism evidence="1 2">
    <name type="scientific">Dendrothele bispora (strain CBS 962.96)</name>
    <dbReference type="NCBI Taxonomy" id="1314807"/>
    <lineage>
        <taxon>Eukaryota</taxon>
        <taxon>Fungi</taxon>
        <taxon>Dikarya</taxon>
        <taxon>Basidiomycota</taxon>
        <taxon>Agaricomycotina</taxon>
        <taxon>Agaricomycetes</taxon>
        <taxon>Agaricomycetidae</taxon>
        <taxon>Agaricales</taxon>
        <taxon>Agaricales incertae sedis</taxon>
        <taxon>Dendrothele</taxon>
    </lineage>
</organism>
<feature type="non-terminal residue" evidence="1">
    <location>
        <position position="138"/>
    </location>
</feature>
<dbReference type="AlphaFoldDB" id="A0A4S8LAB8"/>
<evidence type="ECO:0000313" key="2">
    <source>
        <dbReference type="Proteomes" id="UP000297245"/>
    </source>
</evidence>
<dbReference type="EMBL" id="ML179541">
    <property type="protein sequence ID" value="THU85541.1"/>
    <property type="molecule type" value="Genomic_DNA"/>
</dbReference>
<accession>A0A4S8LAB8</accession>
<keyword evidence="2" id="KW-1185">Reference proteome</keyword>
<dbReference type="Proteomes" id="UP000297245">
    <property type="component" value="Unassembled WGS sequence"/>
</dbReference>
<evidence type="ECO:0000313" key="1">
    <source>
        <dbReference type="EMBL" id="THU85541.1"/>
    </source>
</evidence>
<gene>
    <name evidence="1" type="ORF">K435DRAFT_568381</name>
</gene>
<name>A0A4S8LAB8_DENBC</name>
<feature type="non-terminal residue" evidence="1">
    <location>
        <position position="1"/>
    </location>
</feature>
<reference evidence="1 2" key="1">
    <citation type="journal article" date="2019" name="Nat. Ecol. Evol.">
        <title>Megaphylogeny resolves global patterns of mushroom evolution.</title>
        <authorList>
            <person name="Varga T."/>
            <person name="Krizsan K."/>
            <person name="Foldi C."/>
            <person name="Dima B."/>
            <person name="Sanchez-Garcia M."/>
            <person name="Sanchez-Ramirez S."/>
            <person name="Szollosi G.J."/>
            <person name="Szarkandi J.G."/>
            <person name="Papp V."/>
            <person name="Albert L."/>
            <person name="Andreopoulos W."/>
            <person name="Angelini C."/>
            <person name="Antonin V."/>
            <person name="Barry K.W."/>
            <person name="Bougher N.L."/>
            <person name="Buchanan P."/>
            <person name="Buyck B."/>
            <person name="Bense V."/>
            <person name="Catcheside P."/>
            <person name="Chovatia M."/>
            <person name="Cooper J."/>
            <person name="Damon W."/>
            <person name="Desjardin D."/>
            <person name="Finy P."/>
            <person name="Geml J."/>
            <person name="Haridas S."/>
            <person name="Hughes K."/>
            <person name="Justo A."/>
            <person name="Karasinski D."/>
            <person name="Kautmanova I."/>
            <person name="Kiss B."/>
            <person name="Kocsube S."/>
            <person name="Kotiranta H."/>
            <person name="LaButti K.M."/>
            <person name="Lechner B.E."/>
            <person name="Liimatainen K."/>
            <person name="Lipzen A."/>
            <person name="Lukacs Z."/>
            <person name="Mihaltcheva S."/>
            <person name="Morgado L.N."/>
            <person name="Niskanen T."/>
            <person name="Noordeloos M.E."/>
            <person name="Ohm R.A."/>
            <person name="Ortiz-Santana B."/>
            <person name="Ovrebo C."/>
            <person name="Racz N."/>
            <person name="Riley R."/>
            <person name="Savchenko A."/>
            <person name="Shiryaev A."/>
            <person name="Soop K."/>
            <person name="Spirin V."/>
            <person name="Szebenyi C."/>
            <person name="Tomsovsky M."/>
            <person name="Tulloss R.E."/>
            <person name="Uehling J."/>
            <person name="Grigoriev I.V."/>
            <person name="Vagvolgyi C."/>
            <person name="Papp T."/>
            <person name="Martin F.M."/>
            <person name="Miettinen O."/>
            <person name="Hibbett D.S."/>
            <person name="Nagy L.G."/>
        </authorList>
    </citation>
    <scope>NUCLEOTIDE SEQUENCE [LARGE SCALE GENOMIC DNA]</scope>
    <source>
        <strain evidence="1 2">CBS 962.96</strain>
    </source>
</reference>
<proteinExistence type="predicted"/>
<protein>
    <submittedName>
        <fullName evidence="1">Uncharacterized protein</fullName>
    </submittedName>
</protein>
<sequence length="138" mass="15040">IFQVIWDAAFEAGKQCGIAEGRGDVRGESIEEGKQLGMVLAQREEEKRRAEKEQNQVSVSVDTSDFTSCTCISTSTQTLPSDESRSPMIPLGNKVSRLDWAEEADTIVPAVLITSTPPLRDISALQSSSTRHPFGSLQ</sequence>